<dbReference type="eggNOG" id="COG1595">
    <property type="taxonomic scope" value="Bacteria"/>
</dbReference>
<feature type="region of interest" description="Disordered" evidence="1">
    <location>
        <begin position="30"/>
        <end position="71"/>
    </location>
</feature>
<dbReference type="GO" id="GO:0016987">
    <property type="term" value="F:sigma factor activity"/>
    <property type="evidence" value="ECO:0007669"/>
    <property type="project" value="InterPro"/>
</dbReference>
<dbReference type="SUPFAM" id="SSF88659">
    <property type="entry name" value="Sigma3 and sigma4 domains of RNA polymerase sigma factors"/>
    <property type="match status" value="1"/>
</dbReference>
<protein>
    <recommendedName>
        <fullName evidence="2">RNA polymerase sigma factor 70 region 4 type 2 domain-containing protein</fullName>
    </recommendedName>
</protein>
<proteinExistence type="predicted"/>
<dbReference type="RefSeq" id="WP_052374653.1">
    <property type="nucleotide sequence ID" value="NZ_ASRX01000014.1"/>
</dbReference>
<evidence type="ECO:0000259" key="2">
    <source>
        <dbReference type="Pfam" id="PF08281"/>
    </source>
</evidence>
<accession>A0A017TBV2</accession>
<dbReference type="InterPro" id="IPR036388">
    <property type="entry name" value="WH-like_DNA-bd_sf"/>
</dbReference>
<reference evidence="3 4" key="1">
    <citation type="submission" date="2013-05" db="EMBL/GenBank/DDBJ databases">
        <title>Genome assembly of Chondromyces apiculatus DSM 436.</title>
        <authorList>
            <person name="Sharma G."/>
            <person name="Khatri I."/>
            <person name="Kaur C."/>
            <person name="Mayilraj S."/>
            <person name="Subramanian S."/>
        </authorList>
    </citation>
    <scope>NUCLEOTIDE SEQUENCE [LARGE SCALE GENOMIC DNA]</scope>
    <source>
        <strain evidence="3 4">DSM 436</strain>
    </source>
</reference>
<feature type="domain" description="RNA polymerase sigma factor 70 region 4 type 2" evidence="2">
    <location>
        <begin position="199"/>
        <end position="246"/>
    </location>
</feature>
<dbReference type="AlphaFoldDB" id="A0A017TBV2"/>
<dbReference type="InterPro" id="IPR013324">
    <property type="entry name" value="RNA_pol_sigma_r3/r4-like"/>
</dbReference>
<gene>
    <name evidence="3" type="ORF">CAP_1421</name>
</gene>
<dbReference type="Pfam" id="PF08281">
    <property type="entry name" value="Sigma70_r4_2"/>
    <property type="match status" value="1"/>
</dbReference>
<name>A0A017TBV2_9BACT</name>
<comment type="caution">
    <text evidence="3">The sequence shown here is derived from an EMBL/GenBank/DDBJ whole genome shotgun (WGS) entry which is preliminary data.</text>
</comment>
<dbReference type="GO" id="GO:0003677">
    <property type="term" value="F:DNA binding"/>
    <property type="evidence" value="ECO:0007669"/>
    <property type="project" value="InterPro"/>
</dbReference>
<evidence type="ECO:0000313" key="4">
    <source>
        <dbReference type="Proteomes" id="UP000019678"/>
    </source>
</evidence>
<keyword evidence="4" id="KW-1185">Reference proteome</keyword>
<feature type="compositionally biased region" description="Acidic residues" evidence="1">
    <location>
        <begin position="39"/>
        <end position="57"/>
    </location>
</feature>
<evidence type="ECO:0000256" key="1">
    <source>
        <dbReference type="SAM" id="MobiDB-lite"/>
    </source>
</evidence>
<evidence type="ECO:0000313" key="3">
    <source>
        <dbReference type="EMBL" id="EYF06724.1"/>
    </source>
</evidence>
<dbReference type="EMBL" id="ASRX01000014">
    <property type="protein sequence ID" value="EYF06724.1"/>
    <property type="molecule type" value="Genomic_DNA"/>
</dbReference>
<dbReference type="Proteomes" id="UP000019678">
    <property type="component" value="Unassembled WGS sequence"/>
</dbReference>
<dbReference type="Gene3D" id="1.10.10.10">
    <property type="entry name" value="Winged helix-like DNA-binding domain superfamily/Winged helix DNA-binding domain"/>
    <property type="match status" value="1"/>
</dbReference>
<dbReference type="GO" id="GO:0006352">
    <property type="term" value="P:DNA-templated transcription initiation"/>
    <property type="evidence" value="ECO:0007669"/>
    <property type="project" value="InterPro"/>
</dbReference>
<organism evidence="3 4">
    <name type="scientific">Chondromyces apiculatus DSM 436</name>
    <dbReference type="NCBI Taxonomy" id="1192034"/>
    <lineage>
        <taxon>Bacteria</taxon>
        <taxon>Pseudomonadati</taxon>
        <taxon>Myxococcota</taxon>
        <taxon>Polyangia</taxon>
        <taxon>Polyangiales</taxon>
        <taxon>Polyangiaceae</taxon>
        <taxon>Chondromyces</taxon>
    </lineage>
</organism>
<sequence>MAKVDLDDVMQDVLLASFTALDRFDVRRYARSRRSEGREGDEDDDADRETGADEDDDTGRRSRSVRGSRADEEGDARALRLALDAGLSLDRDAAGSAHDPLEVIRAIAAGDAFGVDWAGGATPSASGALAPPTASKSWSPLGGWLFGIAWRQVSHYRHRAYRRREVLAGLLPPRSGQDDGGEAPAPDTLLAESERVSLIVQILDRIDIERRVVLVLHDLLELEVPQIAEELGLNRNTTQNRLRLARIDFQALVRRLSEEKRQALMPESAEVVLPARRLPPRRRPKKR</sequence>
<dbReference type="InterPro" id="IPR013249">
    <property type="entry name" value="RNA_pol_sigma70_r4_t2"/>
</dbReference>
<dbReference type="OrthoDB" id="5514340at2"/>